<dbReference type="Pfam" id="PF13306">
    <property type="entry name" value="LRR_5"/>
    <property type="match status" value="2"/>
</dbReference>
<dbReference type="SUPFAM" id="SSF52058">
    <property type="entry name" value="L domain-like"/>
    <property type="match status" value="3"/>
</dbReference>
<proteinExistence type="predicted"/>
<dbReference type="Proteomes" id="UP001470230">
    <property type="component" value="Unassembled WGS sequence"/>
</dbReference>
<reference evidence="1 2" key="1">
    <citation type="submission" date="2024-04" db="EMBL/GenBank/DDBJ databases">
        <title>Tritrichomonas musculus Genome.</title>
        <authorList>
            <person name="Alves-Ferreira E."/>
            <person name="Grigg M."/>
            <person name="Lorenzi H."/>
            <person name="Galac M."/>
        </authorList>
    </citation>
    <scope>NUCLEOTIDE SEQUENCE [LARGE SCALE GENOMIC DNA]</scope>
    <source>
        <strain evidence="1 2">EAF2021</strain>
    </source>
</reference>
<dbReference type="Gene3D" id="3.80.10.10">
    <property type="entry name" value="Ribonuclease Inhibitor"/>
    <property type="match status" value="3"/>
</dbReference>
<dbReference type="SUPFAM" id="SSF48403">
    <property type="entry name" value="Ankyrin repeat"/>
    <property type="match status" value="1"/>
</dbReference>
<accession>A0ABR2I761</accession>
<dbReference type="EMBL" id="JAPFFF010000019">
    <property type="protein sequence ID" value="KAK8858061.1"/>
    <property type="molecule type" value="Genomic_DNA"/>
</dbReference>
<protein>
    <submittedName>
        <fullName evidence="1">Uncharacterized protein</fullName>
    </submittedName>
</protein>
<dbReference type="InterPro" id="IPR032675">
    <property type="entry name" value="LRR_dom_sf"/>
</dbReference>
<comment type="caution">
    <text evidence="1">The sequence shown here is derived from an EMBL/GenBank/DDBJ whole genome shotgun (WGS) entry which is preliminary data.</text>
</comment>
<evidence type="ECO:0000313" key="2">
    <source>
        <dbReference type="Proteomes" id="UP001470230"/>
    </source>
</evidence>
<sequence length="776" mass="88144">MIKAHKYVEEKNELYSSLIEFLENSDVYIDGFKHLIQIINIEQIEGNREEIEHFLYLIHHISNNHQRSKYFFQKIFQIIEYYKDQIKRTFSNIEIFNIFRSNKLILLFLFENRIIKLDDQIYQQIIDTIEGNGNRFCHFFYPEIKEFLGSEKVKDIEKELFEGDSNIFNNFEEKRHKGENDSYICSLIRSDSVEEFISYVNRTNIYLKSEIKLSIFESNSFLSHKNPTLIEYSAFYGSIQIFQYLQMNNVELRSDLWLYSIHSHNSELIHLLEYNKVKPPDDRYETCFIESIICHHNDIANYIKEKFLTTNMNDEIYSCILHYHNYVYLSPDYQNDVVFHYLCYYHYQQLVNLTYKKSESANIYEAIEKVEDNRFAHSKLKRIVIPSSVKSIGNKAFNRCSSLTSISLSPFIESIGDNAFNRCLSLTSITIPQSVRKIGNHAFCGCSSLQRIKILSFLESIGNCCFKDCSSLIQITIPPSVASIGDYAFSGCSSLKGITIPSSATTIGKSAFNDCLSLKRITIPSSVTTIGKSAFSGCSSLKRITIPRSVDSIEMNSFCRCESFKQITIPSSVKSICDHSFSGCSLLREVVIPSSVEMIGNYSFFCCKSLVQITIPSSVVSIGDEAFYKCSSLNEIRIPSSVKFIGKSCFNGCSLLTSISISSSSIESIEISSFYNCSSLVKFEIPSSVSAIKDYAFGGCSSLKEIVIPSSVKSIGYSAFNKCSSLVMVEIPSSVELIGDYAFNECVSLNKIIIPSSVSSIGENALNGCLSLYIIK</sequence>
<evidence type="ECO:0000313" key="1">
    <source>
        <dbReference type="EMBL" id="KAK8858061.1"/>
    </source>
</evidence>
<name>A0ABR2I761_9EUKA</name>
<dbReference type="PANTHER" id="PTHR45661">
    <property type="entry name" value="SURFACE ANTIGEN"/>
    <property type="match status" value="1"/>
</dbReference>
<dbReference type="InterPro" id="IPR026906">
    <property type="entry name" value="LRR_5"/>
</dbReference>
<dbReference type="InterPro" id="IPR053139">
    <property type="entry name" value="Surface_bspA-like"/>
</dbReference>
<dbReference type="InterPro" id="IPR036770">
    <property type="entry name" value="Ankyrin_rpt-contain_sf"/>
</dbReference>
<keyword evidence="2" id="KW-1185">Reference proteome</keyword>
<dbReference type="PANTHER" id="PTHR45661:SF3">
    <property type="entry name" value="IG-LIKE DOMAIN-CONTAINING PROTEIN"/>
    <property type="match status" value="1"/>
</dbReference>
<gene>
    <name evidence="1" type="ORF">M9Y10_013161</name>
</gene>
<organism evidence="1 2">
    <name type="scientific">Tritrichomonas musculus</name>
    <dbReference type="NCBI Taxonomy" id="1915356"/>
    <lineage>
        <taxon>Eukaryota</taxon>
        <taxon>Metamonada</taxon>
        <taxon>Parabasalia</taxon>
        <taxon>Tritrichomonadida</taxon>
        <taxon>Tritrichomonadidae</taxon>
        <taxon>Tritrichomonas</taxon>
    </lineage>
</organism>